<dbReference type="Proteomes" id="UP001230504">
    <property type="component" value="Unassembled WGS sequence"/>
</dbReference>
<evidence type="ECO:0000256" key="1">
    <source>
        <dbReference type="ARBA" id="ARBA00022737"/>
    </source>
</evidence>
<keyword evidence="5" id="KW-1185">Reference proteome</keyword>
<evidence type="ECO:0000313" key="5">
    <source>
        <dbReference type="Proteomes" id="UP001230504"/>
    </source>
</evidence>
<dbReference type="PROSITE" id="PS50088">
    <property type="entry name" value="ANK_REPEAT"/>
    <property type="match status" value="2"/>
</dbReference>
<keyword evidence="2 3" id="KW-0040">ANK repeat</keyword>
<dbReference type="Pfam" id="PF13637">
    <property type="entry name" value="Ank_4"/>
    <property type="match status" value="1"/>
</dbReference>
<dbReference type="AlphaFoldDB" id="A0AAD8VA94"/>
<dbReference type="Pfam" id="PF12796">
    <property type="entry name" value="Ank_2"/>
    <property type="match status" value="4"/>
</dbReference>
<evidence type="ECO:0000313" key="4">
    <source>
        <dbReference type="EMBL" id="KAK1598849.1"/>
    </source>
</evidence>
<dbReference type="InterPro" id="IPR002110">
    <property type="entry name" value="Ankyrin_rpt"/>
</dbReference>
<protein>
    <submittedName>
        <fullName evidence="4">Ankyrin 2,3/unc44</fullName>
    </submittedName>
</protein>
<keyword evidence="1" id="KW-0677">Repeat</keyword>
<gene>
    <name evidence="4" type="ORF">LY79DRAFT_505440</name>
</gene>
<dbReference type="PANTHER" id="PTHR24126">
    <property type="entry name" value="ANKYRIN REPEAT, PH AND SEC7 DOMAIN CONTAINING PROTEIN SECG-RELATED"/>
    <property type="match status" value="1"/>
</dbReference>
<dbReference type="SUPFAM" id="SSF48403">
    <property type="entry name" value="Ankyrin repeat"/>
    <property type="match status" value="3"/>
</dbReference>
<sequence length="679" mass="74165">MAANRVSLALAAHFGLDDILQSLVEKTQDGIEARGQALIEAARNGQKSSLQILITSKGHGLDVNDTYVQAAMQAACSCGHDELFKILLDAIPPSTQQTFTESRKEETFGEVLHEKNPTFEEDLVVDTSHKPLRWLAAPLNRASYLGLDNITAKLLIDAGENLTAAMDRKGFTPLHLVRTGGAEIVQLLLDKGSSITTPDRFGFTPLLLMSAWGCAAAIETLLHHKSLAEHLPETPPTLWKRTPLRIAASREDPGIVEFLVSKGANLEAVDKDGWSAIFASSLFGRAESVRIFARAGVDVKSYFGENTETPLHVAIKFPETVRVLLQHGANVNQPSSDDDELCTPFDRAVRDNQVETVKIMLEEAKKAPDLTLPSTKKALLDAVAWGYEGVVALVLEAGADVNLVDESGWSLTVRLLVHAGAELTATNKSSWTPIINVLRIGHEEVARYLLTKSSVLAILKTPPGCDVNSQCGAFFATPLMAAASRNKAVQDTERMKTMQYLLDRGADPTIPAGHVAYAISFAAWECSPDIVQFILDRKASTNVSDGFGRKPIHLACYNSLAVLNLLEVQDGDFTVKDSTGRLPLYYAVLSGQMALVNEVLLRSERVGIDINVVDKNDWTPLMWATRASCLNDRTQHEIAQDEDVISLLLEKGANKKLLANGLNRKWSALDIAQYHHAER</sequence>
<dbReference type="EMBL" id="JAHLJV010000003">
    <property type="protein sequence ID" value="KAK1598849.1"/>
    <property type="molecule type" value="Genomic_DNA"/>
</dbReference>
<feature type="repeat" description="ANK" evidence="3">
    <location>
        <begin position="374"/>
        <end position="406"/>
    </location>
</feature>
<dbReference type="PANTHER" id="PTHR24126:SF14">
    <property type="entry name" value="ANK_REP_REGION DOMAIN-CONTAINING PROTEIN"/>
    <property type="match status" value="1"/>
</dbReference>
<organism evidence="4 5">
    <name type="scientific">Colletotrichum navitas</name>
    <dbReference type="NCBI Taxonomy" id="681940"/>
    <lineage>
        <taxon>Eukaryota</taxon>
        <taxon>Fungi</taxon>
        <taxon>Dikarya</taxon>
        <taxon>Ascomycota</taxon>
        <taxon>Pezizomycotina</taxon>
        <taxon>Sordariomycetes</taxon>
        <taxon>Hypocreomycetidae</taxon>
        <taxon>Glomerellales</taxon>
        <taxon>Glomerellaceae</taxon>
        <taxon>Colletotrichum</taxon>
        <taxon>Colletotrichum graminicola species complex</taxon>
    </lineage>
</organism>
<comment type="caution">
    <text evidence="4">The sequence shown here is derived from an EMBL/GenBank/DDBJ whole genome shotgun (WGS) entry which is preliminary data.</text>
</comment>
<accession>A0AAD8VA94</accession>
<dbReference type="InterPro" id="IPR036770">
    <property type="entry name" value="Ankyrin_rpt-contain_sf"/>
</dbReference>
<feature type="repeat" description="ANK" evidence="3">
    <location>
        <begin position="239"/>
        <end position="271"/>
    </location>
</feature>
<dbReference type="Gene3D" id="1.25.40.20">
    <property type="entry name" value="Ankyrin repeat-containing domain"/>
    <property type="match status" value="5"/>
</dbReference>
<dbReference type="SMART" id="SM00248">
    <property type="entry name" value="ANK"/>
    <property type="match status" value="15"/>
</dbReference>
<evidence type="ECO:0000256" key="3">
    <source>
        <dbReference type="PROSITE-ProRule" id="PRU00023"/>
    </source>
</evidence>
<dbReference type="PROSITE" id="PS50297">
    <property type="entry name" value="ANK_REP_REGION"/>
    <property type="match status" value="1"/>
</dbReference>
<proteinExistence type="predicted"/>
<dbReference type="RefSeq" id="XP_060419511.1">
    <property type="nucleotide sequence ID" value="XM_060553623.1"/>
</dbReference>
<evidence type="ECO:0000256" key="2">
    <source>
        <dbReference type="ARBA" id="ARBA00023043"/>
    </source>
</evidence>
<dbReference type="GeneID" id="85437863"/>
<name>A0AAD8VA94_9PEZI</name>
<reference evidence="4" key="1">
    <citation type="submission" date="2021-06" db="EMBL/GenBank/DDBJ databases">
        <title>Comparative genomics, transcriptomics and evolutionary studies reveal genomic signatures of adaptation to plant cell wall in hemibiotrophic fungi.</title>
        <authorList>
            <consortium name="DOE Joint Genome Institute"/>
            <person name="Baroncelli R."/>
            <person name="Diaz J.F."/>
            <person name="Benocci T."/>
            <person name="Peng M."/>
            <person name="Battaglia E."/>
            <person name="Haridas S."/>
            <person name="Andreopoulos W."/>
            <person name="Labutti K."/>
            <person name="Pangilinan J."/>
            <person name="Floch G.L."/>
            <person name="Makela M.R."/>
            <person name="Henrissat B."/>
            <person name="Grigoriev I.V."/>
            <person name="Crouch J.A."/>
            <person name="De Vries R.P."/>
            <person name="Sukno S.A."/>
            <person name="Thon M.R."/>
        </authorList>
    </citation>
    <scope>NUCLEOTIDE SEQUENCE</scope>
    <source>
        <strain evidence="4">CBS 125086</strain>
    </source>
</reference>